<dbReference type="SUPFAM" id="SSF51735">
    <property type="entry name" value="NAD(P)-binding Rossmann-fold domains"/>
    <property type="match status" value="1"/>
</dbReference>
<dbReference type="InterPro" id="IPR020904">
    <property type="entry name" value="Sc_DH/Rdtase_CS"/>
</dbReference>
<dbReference type="OrthoDB" id="9790785at2"/>
<proteinExistence type="inferred from homology"/>
<comment type="caution">
    <text evidence="3">The sequence shown here is derived from an EMBL/GenBank/DDBJ whole genome shotgun (WGS) entry which is preliminary data.</text>
</comment>
<dbReference type="PROSITE" id="PS00061">
    <property type="entry name" value="ADH_SHORT"/>
    <property type="match status" value="1"/>
</dbReference>
<dbReference type="EMBL" id="SNYM01000001">
    <property type="protein sequence ID" value="TDQ51085.1"/>
    <property type="molecule type" value="Genomic_DNA"/>
</dbReference>
<dbReference type="PANTHER" id="PTHR42901:SF1">
    <property type="entry name" value="ALCOHOL DEHYDROGENASE"/>
    <property type="match status" value="1"/>
</dbReference>
<dbReference type="Proteomes" id="UP000295375">
    <property type="component" value="Unassembled WGS sequence"/>
</dbReference>
<gene>
    <name evidence="3" type="ORF">EV696_10154</name>
</gene>
<evidence type="ECO:0000256" key="2">
    <source>
        <dbReference type="ARBA" id="ARBA00023002"/>
    </source>
</evidence>
<dbReference type="Pfam" id="PF00106">
    <property type="entry name" value="adh_short"/>
    <property type="match status" value="1"/>
</dbReference>
<reference evidence="3 4" key="1">
    <citation type="submission" date="2019-03" db="EMBL/GenBank/DDBJ databases">
        <title>Genomic Encyclopedia of Type Strains, Phase IV (KMG-IV): sequencing the most valuable type-strain genomes for metagenomic binning, comparative biology and taxonomic classification.</title>
        <authorList>
            <person name="Goeker M."/>
        </authorList>
    </citation>
    <scope>NUCLEOTIDE SEQUENCE [LARGE SCALE GENOMIC DNA]</scope>
    <source>
        <strain evidence="3 4">DSM 103792</strain>
    </source>
</reference>
<protein>
    <submittedName>
        <fullName evidence="3">NAD(P)-dependent dehydrogenase (Short-subunit alcohol dehydrogenase family)</fullName>
    </submittedName>
</protein>
<evidence type="ECO:0000256" key="1">
    <source>
        <dbReference type="ARBA" id="ARBA00006484"/>
    </source>
</evidence>
<evidence type="ECO:0000313" key="4">
    <source>
        <dbReference type="Proteomes" id="UP000295375"/>
    </source>
</evidence>
<dbReference type="RefSeq" id="WP_133586941.1">
    <property type="nucleotide sequence ID" value="NZ_CP037953.1"/>
</dbReference>
<dbReference type="InterPro" id="IPR036291">
    <property type="entry name" value="NAD(P)-bd_dom_sf"/>
</dbReference>
<evidence type="ECO:0000313" key="3">
    <source>
        <dbReference type="EMBL" id="TDQ51085.1"/>
    </source>
</evidence>
<dbReference type="GO" id="GO:0016491">
    <property type="term" value="F:oxidoreductase activity"/>
    <property type="evidence" value="ECO:0007669"/>
    <property type="project" value="UniProtKB-KW"/>
</dbReference>
<keyword evidence="4" id="KW-1185">Reference proteome</keyword>
<comment type="similarity">
    <text evidence="1">Belongs to the short-chain dehydrogenases/reductases (SDR) family.</text>
</comment>
<dbReference type="Gene3D" id="3.40.50.720">
    <property type="entry name" value="NAD(P)-binding Rossmann-like Domain"/>
    <property type="match status" value="1"/>
</dbReference>
<accession>A0A4R6UZL2</accession>
<dbReference type="PANTHER" id="PTHR42901">
    <property type="entry name" value="ALCOHOL DEHYDROGENASE"/>
    <property type="match status" value="1"/>
</dbReference>
<dbReference type="NCBIfam" id="NF006509">
    <property type="entry name" value="PRK08945.1"/>
    <property type="match status" value="1"/>
</dbReference>
<organism evidence="3 4">
    <name type="scientific">Permianibacter aggregans</name>
    <dbReference type="NCBI Taxonomy" id="1510150"/>
    <lineage>
        <taxon>Bacteria</taxon>
        <taxon>Pseudomonadati</taxon>
        <taxon>Pseudomonadota</taxon>
        <taxon>Gammaproteobacteria</taxon>
        <taxon>Pseudomonadales</taxon>
        <taxon>Pseudomonadaceae</taxon>
        <taxon>Permianibacter</taxon>
    </lineage>
</organism>
<dbReference type="PRINTS" id="PR00081">
    <property type="entry name" value="GDHRDH"/>
</dbReference>
<name>A0A4R6UZL2_9GAMM</name>
<dbReference type="InterPro" id="IPR002347">
    <property type="entry name" value="SDR_fam"/>
</dbReference>
<sequence length="252" mass="27287">MTASLRLPADYQAAKDLYKDRVVLVTGASDGIGKTVSLALARHGATVILLGRSQKALEAVYDQIVSEGGPQPAIVPMNLLTITPQDTQQLAATIETEFGKLDGLLHNAAILGERTPMEHYPPHVWLEVMQINVNSAFLLTQSLFPLLRKAYDPSVLFTTSSVGRKGKAFWGAYAVSKFAVEGMMQVMADEVENATRIRVNCINPGATRTRMRAAAYPSEDVTKLKTAEALVPAYLWLLGPDSHGVHGQSIDA</sequence>
<dbReference type="AlphaFoldDB" id="A0A4R6UZL2"/>
<keyword evidence="2" id="KW-0560">Oxidoreductase</keyword>